<dbReference type="InterPro" id="IPR025110">
    <property type="entry name" value="AMP-bd_C"/>
</dbReference>
<dbReference type="GeneID" id="63758559"/>
<dbReference type="InterPro" id="IPR042099">
    <property type="entry name" value="ANL_N_sf"/>
</dbReference>
<evidence type="ECO:0000256" key="1">
    <source>
        <dbReference type="ARBA" id="ARBA00006432"/>
    </source>
</evidence>
<sequence>MIFEPLNRVPVPYLDILTYLFDNPKYNPDKPVYIDVANPSRSISLNQARTIVRQLIAGLRKWGVKEGDCVAIHSFNDISYPMLVLAIVGAGGIFTGTNPAYTAHEIAHHFRASETRFVVSEPEIIEPIINAAKQVGIPDANVRFFDTQGQTLSGNRLSWKELFNHGEADWVSFNDEHRAKTTTAARLFSSGTTGLPKAVTNTHHNFVAQQELVFEVNPRPYESNRVIAIPLFHAAAAPSTHFGILKSGNTTYMMRRFDLPVFLNTFEKYNITDLGLVPPIAIAVLMNQLTHTRPFLKSVKTATCGAAPLDKGVQARIQKLLSDGAPFTQVWGMTETTCIAMNFPYPEGDDTGSVGWLIANVEAKLVNDAGENISAFDTRGELCVRGPTVTPGYFNNPKANAESFDSDGWFHTGDIAYCDGRTRKWYIVDRKKELIKVRGFQVAPPELEAVLLSHPQIVDAAVIGVADSGSDGELPRAYVVKRPGSGDGLTEEEVKGYLAPKLAKYKALAGGVRFVEAIPKNASGKILKRVLREEAAKEGRSRL</sequence>
<evidence type="ECO:0000259" key="3">
    <source>
        <dbReference type="Pfam" id="PF13193"/>
    </source>
</evidence>
<protein>
    <recommendedName>
        <fullName evidence="6">AMP-binding enzyme</fullName>
    </recommendedName>
</protein>
<comment type="similarity">
    <text evidence="1">Belongs to the ATP-dependent AMP-binding enzyme family.</text>
</comment>
<accession>A0A1L9TCM4</accession>
<dbReference type="VEuPathDB" id="FungiDB:ASPSYDRAFT_155703"/>
<dbReference type="Gene3D" id="3.40.50.12780">
    <property type="entry name" value="N-terminal domain of ligase-like"/>
    <property type="match status" value="1"/>
</dbReference>
<dbReference type="FunFam" id="3.30.300.30:FF:000007">
    <property type="entry name" value="4-coumarate--CoA ligase 2"/>
    <property type="match status" value="1"/>
</dbReference>
<dbReference type="RefSeq" id="XP_040700990.1">
    <property type="nucleotide sequence ID" value="XM_040842486.1"/>
</dbReference>
<dbReference type="Pfam" id="PF13193">
    <property type="entry name" value="AMP-binding_C"/>
    <property type="match status" value="1"/>
</dbReference>
<evidence type="ECO:0000313" key="4">
    <source>
        <dbReference type="EMBL" id="OJJ57184.1"/>
    </source>
</evidence>
<dbReference type="OrthoDB" id="6509636at2759"/>
<evidence type="ECO:0000313" key="5">
    <source>
        <dbReference type="Proteomes" id="UP000184356"/>
    </source>
</evidence>
<reference evidence="5" key="1">
    <citation type="journal article" date="2017" name="Genome Biol.">
        <title>Comparative genomics reveals high biological diversity and specific adaptations in the industrially and medically important fungal genus Aspergillus.</title>
        <authorList>
            <person name="de Vries R.P."/>
            <person name="Riley R."/>
            <person name="Wiebenga A."/>
            <person name="Aguilar-Osorio G."/>
            <person name="Amillis S."/>
            <person name="Uchima C.A."/>
            <person name="Anderluh G."/>
            <person name="Asadollahi M."/>
            <person name="Askin M."/>
            <person name="Barry K."/>
            <person name="Battaglia E."/>
            <person name="Bayram O."/>
            <person name="Benocci T."/>
            <person name="Braus-Stromeyer S.A."/>
            <person name="Caldana C."/>
            <person name="Canovas D."/>
            <person name="Cerqueira G.C."/>
            <person name="Chen F."/>
            <person name="Chen W."/>
            <person name="Choi C."/>
            <person name="Clum A."/>
            <person name="Dos Santos R.A."/>
            <person name="Damasio A.R."/>
            <person name="Diallinas G."/>
            <person name="Emri T."/>
            <person name="Fekete E."/>
            <person name="Flipphi M."/>
            <person name="Freyberg S."/>
            <person name="Gallo A."/>
            <person name="Gournas C."/>
            <person name="Habgood R."/>
            <person name="Hainaut M."/>
            <person name="Harispe M.L."/>
            <person name="Henrissat B."/>
            <person name="Hilden K.S."/>
            <person name="Hope R."/>
            <person name="Hossain A."/>
            <person name="Karabika E."/>
            <person name="Karaffa L."/>
            <person name="Karanyi Z."/>
            <person name="Krasevec N."/>
            <person name="Kuo A."/>
            <person name="Kusch H."/>
            <person name="LaButti K."/>
            <person name="Lagendijk E.L."/>
            <person name="Lapidus A."/>
            <person name="Levasseur A."/>
            <person name="Lindquist E."/>
            <person name="Lipzen A."/>
            <person name="Logrieco A.F."/>
            <person name="MacCabe A."/>
            <person name="Maekelae M.R."/>
            <person name="Malavazi I."/>
            <person name="Melin P."/>
            <person name="Meyer V."/>
            <person name="Mielnichuk N."/>
            <person name="Miskei M."/>
            <person name="Molnar A.P."/>
            <person name="Mule G."/>
            <person name="Ngan C.Y."/>
            <person name="Orejas M."/>
            <person name="Orosz E."/>
            <person name="Ouedraogo J.P."/>
            <person name="Overkamp K.M."/>
            <person name="Park H.-S."/>
            <person name="Perrone G."/>
            <person name="Piumi F."/>
            <person name="Punt P.J."/>
            <person name="Ram A.F."/>
            <person name="Ramon A."/>
            <person name="Rauscher S."/>
            <person name="Record E."/>
            <person name="Riano-Pachon D.M."/>
            <person name="Robert V."/>
            <person name="Roehrig J."/>
            <person name="Ruller R."/>
            <person name="Salamov A."/>
            <person name="Salih N.S."/>
            <person name="Samson R.A."/>
            <person name="Sandor E."/>
            <person name="Sanguinetti M."/>
            <person name="Schuetze T."/>
            <person name="Sepcic K."/>
            <person name="Shelest E."/>
            <person name="Sherlock G."/>
            <person name="Sophianopoulou V."/>
            <person name="Squina F.M."/>
            <person name="Sun H."/>
            <person name="Susca A."/>
            <person name="Todd R.B."/>
            <person name="Tsang A."/>
            <person name="Unkles S.E."/>
            <person name="van de Wiele N."/>
            <person name="van Rossen-Uffink D."/>
            <person name="Oliveira J.V."/>
            <person name="Vesth T.C."/>
            <person name="Visser J."/>
            <person name="Yu J.-H."/>
            <person name="Zhou M."/>
            <person name="Andersen M.R."/>
            <person name="Archer D.B."/>
            <person name="Baker S.E."/>
            <person name="Benoit I."/>
            <person name="Brakhage A.A."/>
            <person name="Braus G.H."/>
            <person name="Fischer R."/>
            <person name="Frisvad J.C."/>
            <person name="Goldman G.H."/>
            <person name="Houbraken J."/>
            <person name="Oakley B."/>
            <person name="Pocsi I."/>
            <person name="Scazzocchio C."/>
            <person name="Seiboth B."/>
            <person name="vanKuyk P.A."/>
            <person name="Wortman J."/>
            <person name="Dyer P.S."/>
            <person name="Grigoriev I.V."/>
        </authorList>
    </citation>
    <scope>NUCLEOTIDE SEQUENCE [LARGE SCALE GENOMIC DNA]</scope>
    <source>
        <strain evidence="5">CBS 593.65</strain>
    </source>
</reference>
<feature type="domain" description="AMP-dependent synthetase/ligase" evidence="2">
    <location>
        <begin position="23"/>
        <end position="394"/>
    </location>
</feature>
<dbReference type="GO" id="GO:0016405">
    <property type="term" value="F:CoA-ligase activity"/>
    <property type="evidence" value="ECO:0007669"/>
    <property type="project" value="TreeGrafter"/>
</dbReference>
<evidence type="ECO:0000259" key="2">
    <source>
        <dbReference type="Pfam" id="PF00501"/>
    </source>
</evidence>
<name>A0A1L9TCM4_9EURO</name>
<dbReference type="Gene3D" id="3.30.300.30">
    <property type="match status" value="1"/>
</dbReference>
<dbReference type="STRING" id="1036612.A0A1L9TCM4"/>
<dbReference type="CDD" id="cd05911">
    <property type="entry name" value="Firefly_Luc_like"/>
    <property type="match status" value="1"/>
</dbReference>
<dbReference type="Proteomes" id="UP000184356">
    <property type="component" value="Unassembled WGS sequence"/>
</dbReference>
<dbReference type="EMBL" id="KV878589">
    <property type="protein sequence ID" value="OJJ57184.1"/>
    <property type="molecule type" value="Genomic_DNA"/>
</dbReference>
<dbReference type="PANTHER" id="PTHR24096">
    <property type="entry name" value="LONG-CHAIN-FATTY-ACID--COA LIGASE"/>
    <property type="match status" value="1"/>
</dbReference>
<keyword evidence="5" id="KW-1185">Reference proteome</keyword>
<feature type="domain" description="AMP-binding enzyme C-terminal" evidence="3">
    <location>
        <begin position="446"/>
        <end position="525"/>
    </location>
</feature>
<dbReference type="InterPro" id="IPR000873">
    <property type="entry name" value="AMP-dep_synth/lig_dom"/>
</dbReference>
<gene>
    <name evidence="4" type="ORF">ASPSYDRAFT_155703</name>
</gene>
<proteinExistence type="inferred from homology"/>
<dbReference type="PANTHER" id="PTHR24096:SF265">
    <property type="entry name" value="ENZYME, PUTATIVE (AFU_ORTHOLOGUE AFUA_5G14270)-RELATED"/>
    <property type="match status" value="1"/>
</dbReference>
<dbReference type="SUPFAM" id="SSF56801">
    <property type="entry name" value="Acetyl-CoA synthetase-like"/>
    <property type="match status" value="1"/>
</dbReference>
<dbReference type="Pfam" id="PF00501">
    <property type="entry name" value="AMP-binding"/>
    <property type="match status" value="1"/>
</dbReference>
<dbReference type="AlphaFoldDB" id="A0A1L9TCM4"/>
<dbReference type="GO" id="GO:0019748">
    <property type="term" value="P:secondary metabolic process"/>
    <property type="evidence" value="ECO:0007669"/>
    <property type="project" value="TreeGrafter"/>
</dbReference>
<evidence type="ECO:0008006" key="6">
    <source>
        <dbReference type="Google" id="ProtNLM"/>
    </source>
</evidence>
<dbReference type="InterPro" id="IPR045851">
    <property type="entry name" value="AMP-bd_C_sf"/>
</dbReference>
<organism evidence="4 5">
    <name type="scientific">Aspergillus sydowii CBS 593.65</name>
    <dbReference type="NCBI Taxonomy" id="1036612"/>
    <lineage>
        <taxon>Eukaryota</taxon>
        <taxon>Fungi</taxon>
        <taxon>Dikarya</taxon>
        <taxon>Ascomycota</taxon>
        <taxon>Pezizomycotina</taxon>
        <taxon>Eurotiomycetes</taxon>
        <taxon>Eurotiomycetidae</taxon>
        <taxon>Eurotiales</taxon>
        <taxon>Aspergillaceae</taxon>
        <taxon>Aspergillus</taxon>
        <taxon>Aspergillus subgen. Nidulantes</taxon>
    </lineage>
</organism>